<evidence type="ECO:0000313" key="4">
    <source>
        <dbReference type="Proteomes" id="UP000614047"/>
    </source>
</evidence>
<name>A0A931GH77_9ACTN</name>
<reference evidence="3" key="1">
    <citation type="submission" date="2020-11" db="EMBL/GenBank/DDBJ databases">
        <title>Sequencing the genomes of 1000 actinobacteria strains.</title>
        <authorList>
            <person name="Klenk H.-P."/>
        </authorList>
    </citation>
    <scope>NUCLEOTIDE SEQUENCE</scope>
    <source>
        <strain evidence="3">DSM 43175</strain>
    </source>
</reference>
<dbReference type="Proteomes" id="UP000614047">
    <property type="component" value="Unassembled WGS sequence"/>
</dbReference>
<accession>A0A931GH77</accession>
<evidence type="ECO:0000256" key="2">
    <source>
        <dbReference type="SAM" id="Phobius"/>
    </source>
</evidence>
<dbReference type="RefSeq" id="WP_197010021.1">
    <property type="nucleotide sequence ID" value="NZ_BAABES010000006.1"/>
</dbReference>
<evidence type="ECO:0000256" key="1">
    <source>
        <dbReference type="SAM" id="MobiDB-lite"/>
    </source>
</evidence>
<feature type="compositionally biased region" description="Basic and acidic residues" evidence="1">
    <location>
        <begin position="456"/>
        <end position="468"/>
    </location>
</feature>
<feature type="region of interest" description="Disordered" evidence="1">
    <location>
        <begin position="264"/>
        <end position="524"/>
    </location>
</feature>
<keyword evidence="2" id="KW-0812">Transmembrane</keyword>
<organism evidence="3 4">
    <name type="scientific">Actinomadura viridis</name>
    <dbReference type="NCBI Taxonomy" id="58110"/>
    <lineage>
        <taxon>Bacteria</taxon>
        <taxon>Bacillati</taxon>
        <taxon>Actinomycetota</taxon>
        <taxon>Actinomycetes</taxon>
        <taxon>Streptosporangiales</taxon>
        <taxon>Thermomonosporaceae</taxon>
        <taxon>Actinomadura</taxon>
    </lineage>
</organism>
<feature type="compositionally biased region" description="Basic and acidic residues" evidence="1">
    <location>
        <begin position="399"/>
        <end position="411"/>
    </location>
</feature>
<feature type="compositionally biased region" description="Basic and acidic residues" evidence="1">
    <location>
        <begin position="501"/>
        <end position="513"/>
    </location>
</feature>
<dbReference type="AlphaFoldDB" id="A0A931GH77"/>
<feature type="transmembrane region" description="Helical" evidence="2">
    <location>
        <begin position="20"/>
        <end position="43"/>
    </location>
</feature>
<evidence type="ECO:0000313" key="3">
    <source>
        <dbReference type="EMBL" id="MBG6087110.1"/>
    </source>
</evidence>
<keyword evidence="2" id="KW-0472">Membrane</keyword>
<sequence length="524" mass="54116">MTAQTPATPEISLVEAVWRFRLMSLIIVLVSVVASVAVTQLMFSSVQATARFAVTDPTNNNNVLRMGVVSGQGYATYTAQRAAFAGSTPVLARAAAIVKEKGGPAMSGEGLRGRVQTSSKPDGGVVIVTATGGDMREAALAANAVVQAYQEVTVSTNVDRLDKQLANLQEAQKKITDQMELTTAGTRAYRLLTTNLAKLQSQESGVLSARANANDGVQFVDTADPTAKVASQAPRNGVIGLAIGLIVACVVAFLRAAAPGRRQGAPAAVHAGPGLPPGGGGLDELPPGPHGDLDPRLEVEPPVARAELPRPASPPRRARSGERSRPAERGGRGTRRAGRDTPPDAGSDRPDRLDSADRGGLQGTWAEEGPPVAGAASPAVPPSVPSPPSAPSPSSTESLLDRAESLLDRTEANGSRPSRAAGKSAPGRPVAGNGAAPRSGTAPRGSRAKGGSHAKGPQDHERPKKDLPVELWGEDLGGDPTRTAEDKLITNGKDAASILKDVSKEAEKGKKDGSSSLMRYDLDR</sequence>
<feature type="transmembrane region" description="Helical" evidence="2">
    <location>
        <begin position="238"/>
        <end position="258"/>
    </location>
</feature>
<dbReference type="EMBL" id="JADOUA010000001">
    <property type="protein sequence ID" value="MBG6087110.1"/>
    <property type="molecule type" value="Genomic_DNA"/>
</dbReference>
<feature type="compositionally biased region" description="Basic and acidic residues" evidence="1">
    <location>
        <begin position="319"/>
        <end position="357"/>
    </location>
</feature>
<gene>
    <name evidence="3" type="ORF">IW256_001223</name>
</gene>
<comment type="caution">
    <text evidence="3">The sequence shown here is derived from an EMBL/GenBank/DDBJ whole genome shotgun (WGS) entry which is preliminary data.</text>
</comment>
<keyword evidence="4" id="KW-1185">Reference proteome</keyword>
<protein>
    <submittedName>
        <fullName evidence="3">Capsular polysaccharide biosynthesis protein</fullName>
    </submittedName>
</protein>
<feature type="compositionally biased region" description="Low complexity" evidence="1">
    <location>
        <begin position="369"/>
        <end position="378"/>
    </location>
</feature>
<feature type="compositionally biased region" description="Pro residues" evidence="1">
    <location>
        <begin position="379"/>
        <end position="391"/>
    </location>
</feature>
<keyword evidence="2" id="KW-1133">Transmembrane helix</keyword>
<proteinExistence type="predicted"/>
<feature type="compositionally biased region" description="Low complexity" evidence="1">
    <location>
        <begin position="264"/>
        <end position="273"/>
    </location>
</feature>